<evidence type="ECO:0000256" key="6">
    <source>
        <dbReference type="RuleBase" id="RU003732"/>
    </source>
</evidence>
<feature type="transmembrane region" description="Helical" evidence="7">
    <location>
        <begin position="304"/>
        <end position="326"/>
    </location>
</feature>
<keyword evidence="3 6" id="KW-0812">Transmembrane</keyword>
<keyword evidence="4 7" id="KW-1133">Transmembrane helix</keyword>
<organism evidence="8 9">
    <name type="scientific">Prevotella scopos JCM 17725</name>
    <dbReference type="NCBI Taxonomy" id="1236518"/>
    <lineage>
        <taxon>Bacteria</taxon>
        <taxon>Pseudomonadati</taxon>
        <taxon>Bacteroidota</taxon>
        <taxon>Bacteroidia</taxon>
        <taxon>Bacteroidales</taxon>
        <taxon>Prevotellaceae</taxon>
        <taxon>Prevotella</taxon>
    </lineage>
</organism>
<evidence type="ECO:0000256" key="1">
    <source>
        <dbReference type="ARBA" id="ARBA00004141"/>
    </source>
</evidence>
<dbReference type="AlphaFoldDB" id="A0AAX2F3J7"/>
<feature type="transmembrane region" description="Helical" evidence="7">
    <location>
        <begin position="42"/>
        <end position="66"/>
    </location>
</feature>
<dbReference type="InterPro" id="IPR037272">
    <property type="entry name" value="SNS_sf"/>
</dbReference>
<feature type="transmembrane region" description="Helical" evidence="7">
    <location>
        <begin position="146"/>
        <end position="164"/>
    </location>
</feature>
<feature type="transmembrane region" description="Helical" evidence="7">
    <location>
        <begin position="386"/>
        <end position="407"/>
    </location>
</feature>
<proteinExistence type="inferred from homology"/>
<dbReference type="PANTHER" id="PTHR42948:SF1">
    <property type="entry name" value="TRANSPORTER"/>
    <property type="match status" value="1"/>
</dbReference>
<comment type="caution">
    <text evidence="8">The sequence shown here is derived from an EMBL/GenBank/DDBJ whole genome shotgun (WGS) entry which is preliminary data.</text>
</comment>
<comment type="similarity">
    <text evidence="6">Belongs to the sodium:neurotransmitter symporter (SNF) (TC 2.A.22) family.</text>
</comment>
<evidence type="ECO:0000313" key="8">
    <source>
        <dbReference type="EMBL" id="SHF79427.1"/>
    </source>
</evidence>
<dbReference type="SUPFAM" id="SSF161070">
    <property type="entry name" value="SNF-like"/>
    <property type="match status" value="1"/>
</dbReference>
<dbReference type="GO" id="GO:0015293">
    <property type="term" value="F:symporter activity"/>
    <property type="evidence" value="ECO:0007669"/>
    <property type="project" value="UniProtKB-KW"/>
</dbReference>
<dbReference type="NCBIfam" id="NF037979">
    <property type="entry name" value="Na_transp"/>
    <property type="match status" value="1"/>
</dbReference>
<comment type="subcellular location">
    <subcellularLocation>
        <location evidence="1">Membrane</location>
        <topology evidence="1">Multi-pass membrane protein</topology>
    </subcellularLocation>
</comment>
<dbReference type="Pfam" id="PF00209">
    <property type="entry name" value="SNF"/>
    <property type="match status" value="2"/>
</dbReference>
<sequence length="453" mass="49171">MVEQKRAKFGSKLGMILATAGGAVGLGNVWRFPYMTGQNGGAAFILIYIGCILLLGLPCMISEFIIGRHAASNTARAYTKLSNGTAWKWVGFLGVLTGFLITGYYAVVSGWCLQYGVASAMGHLHGTPDYFKSYFTDFSTNPWKPVLWTVMILLFTHYVIIHGVRNGIERASKIMMPALFILLVAIVIASCLLPGAGKGIEFLLKPDFSKVTGDVFLGALGQSFYSMSIAMGCICTYASYYSRHTKLLNSAVQIGVIDTCVAILAGLMIFPAAFSVGVSPDSGPSLIFITLPNVFEQAFASMPVLGYVISLAFYLLLSVAALTSLISLHEVSTAFFQEELHISRSRAAMIVTGGCSMIGAICSLSLGEWSFLKVAGVDLFDVFDFVTGQIFLPVGGLLTCLFIGWYVPKKLVKDEFTNWGTTRGVFFGTYYFLIRFVCPLAILAIFLHQLGVF</sequence>
<dbReference type="InterPro" id="IPR047218">
    <property type="entry name" value="YocR/YhdH-like"/>
</dbReference>
<gene>
    <name evidence="8" type="ORF">SAMN05444364_11030</name>
</gene>
<feature type="transmembrane region" description="Helical" evidence="7">
    <location>
        <begin position="428"/>
        <end position="447"/>
    </location>
</feature>
<evidence type="ECO:0000313" key="9">
    <source>
        <dbReference type="Proteomes" id="UP000184105"/>
    </source>
</evidence>
<keyword evidence="6" id="KW-0769">Symport</keyword>
<name>A0AAX2F3J7_9BACT</name>
<dbReference type="EMBL" id="FQWA01000010">
    <property type="protein sequence ID" value="SHF79427.1"/>
    <property type="molecule type" value="Genomic_DNA"/>
</dbReference>
<feature type="transmembrane region" description="Helical" evidence="7">
    <location>
        <begin position="347"/>
        <end position="366"/>
    </location>
</feature>
<dbReference type="PRINTS" id="PR00176">
    <property type="entry name" value="NANEUSMPORT"/>
</dbReference>
<protein>
    <recommendedName>
        <fullName evidence="6">Transporter</fullName>
    </recommendedName>
</protein>
<dbReference type="InterPro" id="IPR000175">
    <property type="entry name" value="Na/ntran_symport"/>
</dbReference>
<dbReference type="Proteomes" id="UP000184105">
    <property type="component" value="Unassembled WGS sequence"/>
</dbReference>
<dbReference type="PROSITE" id="PS50267">
    <property type="entry name" value="NA_NEUROTRAN_SYMP_3"/>
    <property type="match status" value="1"/>
</dbReference>
<accession>A0AAX2F3J7</accession>
<evidence type="ECO:0000256" key="3">
    <source>
        <dbReference type="ARBA" id="ARBA00022692"/>
    </source>
</evidence>
<dbReference type="PROSITE" id="PS00610">
    <property type="entry name" value="NA_NEUROTRAN_SYMP_1"/>
    <property type="match status" value="1"/>
</dbReference>
<dbReference type="RefSeq" id="WP_025837759.1">
    <property type="nucleotide sequence ID" value="NZ_BAKP01000011.1"/>
</dbReference>
<feature type="transmembrane region" description="Helical" evidence="7">
    <location>
        <begin position="86"/>
        <end position="107"/>
    </location>
</feature>
<keyword evidence="9" id="KW-1185">Reference proteome</keyword>
<evidence type="ECO:0000256" key="2">
    <source>
        <dbReference type="ARBA" id="ARBA00022448"/>
    </source>
</evidence>
<evidence type="ECO:0000256" key="5">
    <source>
        <dbReference type="ARBA" id="ARBA00023136"/>
    </source>
</evidence>
<feature type="transmembrane region" description="Helical" evidence="7">
    <location>
        <begin position="176"/>
        <end position="196"/>
    </location>
</feature>
<feature type="transmembrane region" description="Helical" evidence="7">
    <location>
        <begin position="252"/>
        <end position="274"/>
    </location>
</feature>
<dbReference type="CDD" id="cd10336">
    <property type="entry name" value="SLC6sbd_Tyt1-Like"/>
    <property type="match status" value="1"/>
</dbReference>
<evidence type="ECO:0000256" key="7">
    <source>
        <dbReference type="SAM" id="Phobius"/>
    </source>
</evidence>
<feature type="transmembrane region" description="Helical" evidence="7">
    <location>
        <begin position="12"/>
        <end position="30"/>
    </location>
</feature>
<keyword evidence="2 6" id="KW-0813">Transport</keyword>
<reference evidence="8 9" key="1">
    <citation type="submission" date="2016-11" db="EMBL/GenBank/DDBJ databases">
        <authorList>
            <person name="Varghese N."/>
            <person name="Submissions S."/>
        </authorList>
    </citation>
    <scope>NUCLEOTIDE SEQUENCE [LARGE SCALE GENOMIC DNA]</scope>
    <source>
        <strain evidence="8 9">DSM 22613</strain>
    </source>
</reference>
<evidence type="ECO:0000256" key="4">
    <source>
        <dbReference type="ARBA" id="ARBA00022989"/>
    </source>
</evidence>
<dbReference type="PANTHER" id="PTHR42948">
    <property type="entry name" value="TRANSPORTER"/>
    <property type="match status" value="1"/>
</dbReference>
<dbReference type="GO" id="GO:0016020">
    <property type="term" value="C:membrane"/>
    <property type="evidence" value="ECO:0007669"/>
    <property type="project" value="UniProtKB-SubCell"/>
</dbReference>
<feature type="transmembrane region" description="Helical" evidence="7">
    <location>
        <begin position="216"/>
        <end position="240"/>
    </location>
</feature>
<keyword evidence="5 7" id="KW-0472">Membrane</keyword>